<reference evidence="7" key="1">
    <citation type="submission" date="2014-09" db="EMBL/GenBank/DDBJ databases">
        <authorList>
            <person name="Martin A.A."/>
        </authorList>
    </citation>
    <scope>NUCLEOTIDE SEQUENCE</scope>
    <source>
        <strain evidence="7">ED321</strain>
    </source>
</reference>
<evidence type="ECO:0000256" key="1">
    <source>
        <dbReference type="ARBA" id="ARBA00004167"/>
    </source>
</evidence>
<dbReference type="GO" id="GO:0016757">
    <property type="term" value="F:glycosyltransferase activity"/>
    <property type="evidence" value="ECO:0007669"/>
    <property type="project" value="UniProtKB-KW"/>
</dbReference>
<dbReference type="AlphaFoldDB" id="A0A090LRD4"/>
<gene>
    <name evidence="6 8 9" type="ORF">SRAE_X000002800</name>
</gene>
<evidence type="ECO:0000256" key="4">
    <source>
        <dbReference type="ARBA" id="ARBA00022679"/>
    </source>
</evidence>
<dbReference type="Proteomes" id="UP000035682">
    <property type="component" value="Unplaced"/>
</dbReference>
<dbReference type="InterPro" id="IPR005331">
    <property type="entry name" value="Sulfotransferase"/>
</dbReference>
<dbReference type="GeneID" id="36383075"/>
<reference evidence="8" key="3">
    <citation type="submission" date="2020-12" db="UniProtKB">
        <authorList>
            <consortium name="WormBaseParasite"/>
        </authorList>
    </citation>
    <scope>IDENTIFICATION</scope>
</reference>
<sequence length="688" mass="82077">MKNVINTKSYNKTIKENITLVNISNNEESYIRMPLKTNRGEYVVANNYKINTCIIGKTFSSMQLGVFCYLYDKKNFLKKFKYRKNKAADRNMCKRYNRYYKMDKVIKTFMNGNNTKFFKEWKNLLVVREPISRFISGFVQLCVLKIGLSNDHPYCYKCEKNMYCFLKRLYYDLINVEKGKKKPMSFIKYHFYPQTWQCEYSSYKNNYSIIHYDSYDKDKFYKKYLKELESSDNEETMDDYIELIKIDEKYNYFKYSTNVTNQSLILINLHLVEKELQPNIYSHFIYAFGFAQCIPQYTNKSSTTLILYDKTNNFFAKAVTSTVGTNCPWNWAVKCKWHSFKVVFSIPKNVARNLSNVTIFNLHTKIKVNVKVRRNLNVNIKKNNMTICVPPLYWYNNFLQIFIFTEVWKFLGASNFIYYYYTVSEDVMNLLKYYESTGIVTLIPYKTLPSSKLVDPNKSIYRYGHIAAINDCILRGKSKYLSIVDVDEFLHLNDSYFPSEKNLYEHIDKIFEEKIFTVGFMFYHRGMEIYSQDIKDDFKFLKDIYLNSFKGPPKYIIRPERVETVDSHYPFNHMHYALGDMNIRQGYLLHSRSSWTNYTNSIIAKVSFISSNQRKELQKKYLLVKEKLNIQSKFMLQNNILDIMSKCLKNWKIHGCKVPNDMCKKKILHIEKWVKSDDNLSSENYTIL</sequence>
<dbReference type="GO" id="GO:0016020">
    <property type="term" value="C:membrane"/>
    <property type="evidence" value="ECO:0007669"/>
    <property type="project" value="UniProtKB-SubCell"/>
</dbReference>
<proteinExistence type="inferred from homology"/>
<evidence type="ECO:0000313" key="9">
    <source>
        <dbReference type="WormBase" id="SRAE_X000002800"/>
    </source>
</evidence>
<comment type="subcellular location">
    <subcellularLocation>
        <location evidence="1">Membrane</location>
        <topology evidence="1">Single-pass membrane protein</topology>
    </subcellularLocation>
</comment>
<protein>
    <submittedName>
        <fullName evidence="8">Glycosyltransferase family 92 protein</fullName>
    </submittedName>
</protein>
<evidence type="ECO:0000313" key="6">
    <source>
        <dbReference type="EMBL" id="CEF70697.1"/>
    </source>
</evidence>
<keyword evidence="4" id="KW-0808">Transferase</keyword>
<dbReference type="Pfam" id="PF01697">
    <property type="entry name" value="Glyco_transf_92"/>
    <property type="match status" value="1"/>
</dbReference>
<comment type="similarity">
    <text evidence="2">Belongs to the glycosyltransferase 92 family.</text>
</comment>
<dbReference type="PANTHER" id="PTHR47024:SF1">
    <property type="entry name" value="GLYCOSYLTRANSFERASE FAMILY 92 PROTEIN"/>
    <property type="match status" value="1"/>
</dbReference>
<reference evidence="6" key="2">
    <citation type="submission" date="2014-09" db="EMBL/GenBank/DDBJ databases">
        <authorList>
            <person name="Aslett A.Martin."/>
        </authorList>
    </citation>
    <scope>NUCLEOTIDE SEQUENCE</scope>
    <source>
        <strain evidence="6">ED321 Heterogonic</strain>
    </source>
</reference>
<dbReference type="OrthoDB" id="408912at2759"/>
<evidence type="ECO:0000313" key="8">
    <source>
        <dbReference type="WBParaSite" id="SRAE_X000002800.1"/>
    </source>
</evidence>
<name>A0A090LRD4_STRRB</name>
<dbReference type="WBParaSite" id="SRAE_X000002800.1">
    <property type="protein sequence ID" value="SRAE_X000002800.1"/>
    <property type="gene ID" value="WBGene00265582"/>
</dbReference>
<keyword evidence="7" id="KW-1185">Reference proteome</keyword>
<evidence type="ECO:0000313" key="7">
    <source>
        <dbReference type="Proteomes" id="UP000035682"/>
    </source>
</evidence>
<keyword evidence="5" id="KW-0472">Membrane</keyword>
<dbReference type="EMBL" id="LN609530">
    <property type="protein sequence ID" value="CEF70697.1"/>
    <property type="molecule type" value="Genomic_DNA"/>
</dbReference>
<dbReference type="Pfam" id="PF03567">
    <property type="entry name" value="Sulfotransfer_2"/>
    <property type="match status" value="1"/>
</dbReference>
<dbReference type="PANTHER" id="PTHR47024">
    <property type="entry name" value="BIOFILM ABSENT ON HEAD (AFTER YERSINIA EXPOSURE)-RELATED"/>
    <property type="match status" value="1"/>
</dbReference>
<accession>A0A090LRD4</accession>
<evidence type="ECO:0000256" key="2">
    <source>
        <dbReference type="ARBA" id="ARBA00007647"/>
    </source>
</evidence>
<evidence type="ECO:0000256" key="5">
    <source>
        <dbReference type="ARBA" id="ARBA00023136"/>
    </source>
</evidence>
<organism evidence="6">
    <name type="scientific">Strongyloides ratti</name>
    <name type="common">Parasitic roundworm</name>
    <dbReference type="NCBI Taxonomy" id="34506"/>
    <lineage>
        <taxon>Eukaryota</taxon>
        <taxon>Metazoa</taxon>
        <taxon>Ecdysozoa</taxon>
        <taxon>Nematoda</taxon>
        <taxon>Chromadorea</taxon>
        <taxon>Rhabditida</taxon>
        <taxon>Tylenchina</taxon>
        <taxon>Panagrolaimomorpha</taxon>
        <taxon>Strongyloidoidea</taxon>
        <taxon>Strongyloididae</taxon>
        <taxon>Strongyloides</taxon>
    </lineage>
</organism>
<dbReference type="GO" id="GO:0008146">
    <property type="term" value="F:sulfotransferase activity"/>
    <property type="evidence" value="ECO:0007669"/>
    <property type="project" value="InterPro"/>
</dbReference>
<keyword evidence="3" id="KW-0328">Glycosyltransferase</keyword>
<evidence type="ECO:0000256" key="3">
    <source>
        <dbReference type="ARBA" id="ARBA00022676"/>
    </source>
</evidence>
<dbReference type="CTD" id="36383075"/>
<dbReference type="WormBase" id="SRAE_X000002800">
    <property type="protein sequence ID" value="SRP08386"/>
    <property type="gene ID" value="WBGene00265582"/>
</dbReference>
<dbReference type="InterPro" id="IPR008166">
    <property type="entry name" value="Glyco_transf_92"/>
</dbReference>
<dbReference type="RefSeq" id="XP_024509893.1">
    <property type="nucleotide sequence ID" value="XM_024644322.1"/>
</dbReference>